<protein>
    <submittedName>
        <fullName evidence="1">Nucleoside phosphorylase domain-containing protein</fullName>
    </submittedName>
</protein>
<sequence>MSGPDPSENYTIGWICVLAKEQTAAIMMLDKVHGDICKKSNDPNSYTLGSIGQHNVVIACLPLNRGRSHTVATIAVWLTSTFPSIRLCMLVGIGSGIPPKVRLGDVVAGVEWQLGEHKAHEKTAKTSHPPSILLSALTKLESLHEMYGSKVSEYLIKVRENERLAQKYLVSDALRDPLFEEDHEKIGEKHANSAAASDVNDSLWRMGFAQNTNPEPREPRIHYGLIASSGSSVEDKATRDNLDSIHGSRRLLCIDKVVSDLADDFPCIVIRGICDYADERRRDCKGWEEPAAAVSAAFAKEVLSVLLEVEVAGLPTIKSRGSDIRSSDFQLDFFFD</sequence>
<keyword evidence="2" id="KW-1185">Reference proteome</keyword>
<proteinExistence type="predicted"/>
<gene>
    <name evidence="1" type="ORF">F4821DRAFT_28816</name>
</gene>
<evidence type="ECO:0000313" key="1">
    <source>
        <dbReference type="EMBL" id="KAI6090317.1"/>
    </source>
</evidence>
<name>A0ACC0DC38_9PEZI</name>
<reference evidence="1 2" key="1">
    <citation type="journal article" date="2022" name="New Phytol.">
        <title>Ecological generalism drives hyperdiversity of secondary metabolite gene clusters in xylarialean endophytes.</title>
        <authorList>
            <person name="Franco M.E.E."/>
            <person name="Wisecaver J.H."/>
            <person name="Arnold A.E."/>
            <person name="Ju Y.M."/>
            <person name="Slot J.C."/>
            <person name="Ahrendt S."/>
            <person name="Moore L.P."/>
            <person name="Eastman K.E."/>
            <person name="Scott K."/>
            <person name="Konkel Z."/>
            <person name="Mondo S.J."/>
            <person name="Kuo A."/>
            <person name="Hayes R.D."/>
            <person name="Haridas S."/>
            <person name="Andreopoulos B."/>
            <person name="Riley R."/>
            <person name="LaButti K."/>
            <person name="Pangilinan J."/>
            <person name="Lipzen A."/>
            <person name="Amirebrahimi M."/>
            <person name="Yan J."/>
            <person name="Adam C."/>
            <person name="Keymanesh K."/>
            <person name="Ng V."/>
            <person name="Louie K."/>
            <person name="Northen T."/>
            <person name="Drula E."/>
            <person name="Henrissat B."/>
            <person name="Hsieh H.M."/>
            <person name="Youens-Clark K."/>
            <person name="Lutzoni F."/>
            <person name="Miadlikowska J."/>
            <person name="Eastwood D.C."/>
            <person name="Hamelin R.C."/>
            <person name="Grigoriev I.V."/>
            <person name="U'Ren J.M."/>
        </authorList>
    </citation>
    <scope>NUCLEOTIDE SEQUENCE [LARGE SCALE GENOMIC DNA]</scope>
    <source>
        <strain evidence="1 2">ER1909</strain>
    </source>
</reference>
<accession>A0ACC0DC38</accession>
<dbReference type="Proteomes" id="UP001497680">
    <property type="component" value="Unassembled WGS sequence"/>
</dbReference>
<organism evidence="1 2">
    <name type="scientific">Hypoxylon rubiginosum</name>
    <dbReference type="NCBI Taxonomy" id="110542"/>
    <lineage>
        <taxon>Eukaryota</taxon>
        <taxon>Fungi</taxon>
        <taxon>Dikarya</taxon>
        <taxon>Ascomycota</taxon>
        <taxon>Pezizomycotina</taxon>
        <taxon>Sordariomycetes</taxon>
        <taxon>Xylariomycetidae</taxon>
        <taxon>Xylariales</taxon>
        <taxon>Hypoxylaceae</taxon>
        <taxon>Hypoxylon</taxon>
    </lineage>
</organism>
<dbReference type="EMBL" id="MU394291">
    <property type="protein sequence ID" value="KAI6090317.1"/>
    <property type="molecule type" value="Genomic_DNA"/>
</dbReference>
<comment type="caution">
    <text evidence="1">The sequence shown here is derived from an EMBL/GenBank/DDBJ whole genome shotgun (WGS) entry which is preliminary data.</text>
</comment>
<evidence type="ECO:0000313" key="2">
    <source>
        <dbReference type="Proteomes" id="UP001497680"/>
    </source>
</evidence>